<keyword evidence="2" id="KW-1133">Transmembrane helix</keyword>
<evidence type="ECO:0000313" key="3">
    <source>
        <dbReference type="EMBL" id="MBB5778154.1"/>
    </source>
</evidence>
<protein>
    <submittedName>
        <fullName evidence="3">Uncharacterized protein</fullName>
    </submittedName>
</protein>
<feature type="transmembrane region" description="Helical" evidence="2">
    <location>
        <begin position="51"/>
        <end position="71"/>
    </location>
</feature>
<reference evidence="3 4" key="1">
    <citation type="submission" date="2020-08" db="EMBL/GenBank/DDBJ databases">
        <title>Sequencing the genomes of 1000 actinobacteria strains.</title>
        <authorList>
            <person name="Klenk H.-P."/>
        </authorList>
    </citation>
    <scope>NUCLEOTIDE SEQUENCE [LARGE SCALE GENOMIC DNA]</scope>
    <source>
        <strain evidence="3 4">DSM 45507</strain>
    </source>
</reference>
<organism evidence="3 4">
    <name type="scientific">Nonomuraea jabiensis</name>
    <dbReference type="NCBI Taxonomy" id="882448"/>
    <lineage>
        <taxon>Bacteria</taxon>
        <taxon>Bacillati</taxon>
        <taxon>Actinomycetota</taxon>
        <taxon>Actinomycetes</taxon>
        <taxon>Streptosporangiales</taxon>
        <taxon>Streptosporangiaceae</taxon>
        <taxon>Nonomuraea</taxon>
    </lineage>
</organism>
<dbReference type="Proteomes" id="UP000579153">
    <property type="component" value="Unassembled WGS sequence"/>
</dbReference>
<keyword evidence="4" id="KW-1185">Reference proteome</keyword>
<keyword evidence="2" id="KW-0812">Transmembrane</keyword>
<feature type="transmembrane region" description="Helical" evidence="2">
    <location>
        <begin position="173"/>
        <end position="192"/>
    </location>
</feature>
<gene>
    <name evidence="3" type="ORF">HD596_004910</name>
</gene>
<feature type="transmembrane region" description="Helical" evidence="2">
    <location>
        <begin position="124"/>
        <end position="146"/>
    </location>
</feature>
<name>A0A7W9LBY1_9ACTN</name>
<feature type="transmembrane region" description="Helical" evidence="2">
    <location>
        <begin position="12"/>
        <end position="31"/>
    </location>
</feature>
<comment type="caution">
    <text evidence="3">The sequence shown here is derived from an EMBL/GenBank/DDBJ whole genome shotgun (WGS) entry which is preliminary data.</text>
</comment>
<feature type="transmembrane region" description="Helical" evidence="2">
    <location>
        <begin position="263"/>
        <end position="281"/>
    </location>
</feature>
<feature type="region of interest" description="Disordered" evidence="1">
    <location>
        <begin position="290"/>
        <end position="313"/>
    </location>
</feature>
<evidence type="ECO:0000256" key="2">
    <source>
        <dbReference type="SAM" id="Phobius"/>
    </source>
</evidence>
<dbReference type="AlphaFoldDB" id="A0A7W9LBY1"/>
<feature type="transmembrane region" description="Helical" evidence="2">
    <location>
        <begin position="83"/>
        <end position="104"/>
    </location>
</feature>
<evidence type="ECO:0000256" key="1">
    <source>
        <dbReference type="SAM" id="MobiDB-lite"/>
    </source>
</evidence>
<dbReference type="RefSeq" id="WP_185071625.1">
    <property type="nucleotide sequence ID" value="NZ_JACHMB010000001.1"/>
</dbReference>
<feature type="transmembrane region" description="Helical" evidence="2">
    <location>
        <begin position="226"/>
        <end position="251"/>
    </location>
</feature>
<feature type="compositionally biased region" description="Basic and acidic residues" evidence="1">
    <location>
        <begin position="294"/>
        <end position="313"/>
    </location>
</feature>
<proteinExistence type="predicted"/>
<feature type="transmembrane region" description="Helical" evidence="2">
    <location>
        <begin position="198"/>
        <end position="214"/>
    </location>
</feature>
<evidence type="ECO:0000313" key="4">
    <source>
        <dbReference type="Proteomes" id="UP000579153"/>
    </source>
</evidence>
<sequence>MTERRPGMGRVTAAIVAIAAMLPYLTLKTLWLTGHPVGVADPAFMTDPAMIGLNTMTFGMEAVGLVLALAFTMRWGRRLPAWLVLLPLWVGTGLLAVVVVTAPIMVLTGGPAVFETGGPIAPWIYMMVYGGFVVQGAGLMTAFVLYSRDRWPGVFTTRIDHAFASPTRSFQTVVAWGALLVAGPIGAVKLAGGLQDRVEGLLAVAGAVALVLVVRRRGRGPFWAPLVAAWLGSGSLFSGGLYAMIIASVRAPLGAPGAELAELFGMLAGLVMGMCGAFLLAERSGVGDVQPVEHPLEGEDGERDRQPADHGHR</sequence>
<dbReference type="EMBL" id="JACHMB010000001">
    <property type="protein sequence ID" value="MBB5778154.1"/>
    <property type="molecule type" value="Genomic_DNA"/>
</dbReference>
<keyword evidence="2" id="KW-0472">Membrane</keyword>
<accession>A0A7W9LBY1</accession>